<dbReference type="RefSeq" id="WP_344765920.1">
    <property type="nucleotide sequence ID" value="NZ_BAABAK010000005.1"/>
</dbReference>
<comment type="caution">
    <text evidence="5">The sequence shown here is derived from an EMBL/GenBank/DDBJ whole genome shotgun (WGS) entry which is preliminary data.</text>
</comment>
<feature type="domain" description="HTH araC/xylS-type" evidence="4">
    <location>
        <begin position="185"/>
        <end position="262"/>
    </location>
</feature>
<keyword evidence="1" id="KW-0805">Transcription regulation</keyword>
<dbReference type="InterPro" id="IPR009057">
    <property type="entry name" value="Homeodomain-like_sf"/>
</dbReference>
<dbReference type="EMBL" id="BAABAK010000005">
    <property type="protein sequence ID" value="GAA3961159.1"/>
    <property type="molecule type" value="Genomic_DNA"/>
</dbReference>
<dbReference type="InterPro" id="IPR018060">
    <property type="entry name" value="HTH_AraC"/>
</dbReference>
<evidence type="ECO:0000256" key="2">
    <source>
        <dbReference type="ARBA" id="ARBA00023125"/>
    </source>
</evidence>
<dbReference type="Pfam" id="PF12833">
    <property type="entry name" value="HTH_18"/>
    <property type="match status" value="1"/>
</dbReference>
<dbReference type="Gene3D" id="1.10.10.60">
    <property type="entry name" value="Homeodomain-like"/>
    <property type="match status" value="1"/>
</dbReference>
<evidence type="ECO:0000259" key="4">
    <source>
        <dbReference type="PROSITE" id="PS01124"/>
    </source>
</evidence>
<accession>A0ABP7P7Z7</accession>
<keyword evidence="2" id="KW-0238">DNA-binding</keyword>
<proteinExistence type="predicted"/>
<gene>
    <name evidence="5" type="ORF">GCM10022246_12980</name>
</gene>
<keyword evidence="6" id="KW-1185">Reference proteome</keyword>
<name>A0ABP7P7Z7_9SPHI</name>
<dbReference type="PANTHER" id="PTHR46796:SF13">
    <property type="entry name" value="HTH-TYPE TRANSCRIPTIONAL ACTIVATOR RHAS"/>
    <property type="match status" value="1"/>
</dbReference>
<evidence type="ECO:0000313" key="5">
    <source>
        <dbReference type="EMBL" id="GAA3961159.1"/>
    </source>
</evidence>
<dbReference type="InterPro" id="IPR050204">
    <property type="entry name" value="AraC_XylS_family_regulators"/>
</dbReference>
<dbReference type="Proteomes" id="UP001501081">
    <property type="component" value="Unassembled WGS sequence"/>
</dbReference>
<reference evidence="6" key="1">
    <citation type="journal article" date="2019" name="Int. J. Syst. Evol. Microbiol.">
        <title>The Global Catalogue of Microorganisms (GCM) 10K type strain sequencing project: providing services to taxonomists for standard genome sequencing and annotation.</title>
        <authorList>
            <consortium name="The Broad Institute Genomics Platform"/>
            <consortium name="The Broad Institute Genome Sequencing Center for Infectious Disease"/>
            <person name="Wu L."/>
            <person name="Ma J."/>
        </authorList>
    </citation>
    <scope>NUCLEOTIDE SEQUENCE [LARGE SCALE GENOMIC DNA]</scope>
    <source>
        <strain evidence="6">JCM 17338</strain>
    </source>
</reference>
<evidence type="ECO:0000256" key="1">
    <source>
        <dbReference type="ARBA" id="ARBA00023015"/>
    </source>
</evidence>
<sequence>MRIFETLKPKNNIIQKYVSYYYLDIADDLNYFNQYTCYPHFNNTISLYKNHVVDFLKEHSVISFKKDADPVQIFTPLREKILKVTQNGPVHKIGIVFNPLGINQFLREDINISKIISSPSLSFFDNDFILQLFGENNLDKITSLLDNRLLDNFVNFDNAYLLKAISLLHGIDHEFNIDELAESKLGISRKHLNRLFKKYIGTNPQKYRTIVRFRQLMDYKLKPIHQSNYTSLSHQVHYTDQSHFIKACKQLTNLTPSQFFKEGKIVGSEDTFWNFMR</sequence>
<dbReference type="PROSITE" id="PS01124">
    <property type="entry name" value="HTH_ARAC_FAMILY_2"/>
    <property type="match status" value="1"/>
</dbReference>
<protein>
    <recommendedName>
        <fullName evidence="4">HTH araC/xylS-type domain-containing protein</fullName>
    </recommendedName>
</protein>
<evidence type="ECO:0000256" key="3">
    <source>
        <dbReference type="ARBA" id="ARBA00023163"/>
    </source>
</evidence>
<dbReference type="SUPFAM" id="SSF46689">
    <property type="entry name" value="Homeodomain-like"/>
    <property type="match status" value="1"/>
</dbReference>
<organism evidence="5 6">
    <name type="scientific">Pedobacter ginsengiterrae</name>
    <dbReference type="NCBI Taxonomy" id="871696"/>
    <lineage>
        <taxon>Bacteria</taxon>
        <taxon>Pseudomonadati</taxon>
        <taxon>Bacteroidota</taxon>
        <taxon>Sphingobacteriia</taxon>
        <taxon>Sphingobacteriales</taxon>
        <taxon>Sphingobacteriaceae</taxon>
        <taxon>Pedobacter</taxon>
    </lineage>
</organism>
<evidence type="ECO:0000313" key="6">
    <source>
        <dbReference type="Proteomes" id="UP001501081"/>
    </source>
</evidence>
<dbReference type="SMART" id="SM00342">
    <property type="entry name" value="HTH_ARAC"/>
    <property type="match status" value="1"/>
</dbReference>
<keyword evidence="3" id="KW-0804">Transcription</keyword>
<dbReference type="PANTHER" id="PTHR46796">
    <property type="entry name" value="HTH-TYPE TRANSCRIPTIONAL ACTIVATOR RHAS-RELATED"/>
    <property type="match status" value="1"/>
</dbReference>